<keyword evidence="5" id="KW-1185">Reference proteome</keyword>
<proteinExistence type="predicted"/>
<dbReference type="Gene3D" id="3.10.50.40">
    <property type="match status" value="1"/>
</dbReference>
<organism evidence="4 5">
    <name type="scientific">Basidiobolus ranarum</name>
    <dbReference type="NCBI Taxonomy" id="34480"/>
    <lineage>
        <taxon>Eukaryota</taxon>
        <taxon>Fungi</taxon>
        <taxon>Fungi incertae sedis</taxon>
        <taxon>Zoopagomycota</taxon>
        <taxon>Entomophthoromycotina</taxon>
        <taxon>Basidiobolomycetes</taxon>
        <taxon>Basidiobolales</taxon>
        <taxon>Basidiobolaceae</taxon>
        <taxon>Basidiobolus</taxon>
    </lineage>
</organism>
<dbReference type="InterPro" id="IPR043368">
    <property type="entry name" value="FKBP3"/>
</dbReference>
<dbReference type="InterPro" id="IPR046357">
    <property type="entry name" value="PPIase_dom_sf"/>
</dbReference>
<evidence type="ECO:0000313" key="5">
    <source>
        <dbReference type="Proteomes" id="UP001479436"/>
    </source>
</evidence>
<evidence type="ECO:0000256" key="2">
    <source>
        <dbReference type="PROSITE-ProRule" id="PRU00277"/>
    </source>
</evidence>
<feature type="domain" description="PPIase FKBP-type" evidence="3">
    <location>
        <begin position="122"/>
        <end position="216"/>
    </location>
</feature>
<accession>A0ABR2WVK6</accession>
<dbReference type="InterPro" id="IPR041200">
    <property type="entry name" value="FKBP3_BTHB"/>
</dbReference>
<gene>
    <name evidence="4" type="primary">FKBP3</name>
    <name evidence="4" type="ORF">K7432_006020</name>
</gene>
<dbReference type="Pfam" id="PF18410">
    <property type="entry name" value="BTHB"/>
    <property type="match status" value="1"/>
</dbReference>
<dbReference type="PANTHER" id="PTHR46493">
    <property type="entry name" value="PEPTIDYL-PROLYL CIS-TRANS ISOMERASE FKBP3"/>
    <property type="match status" value="1"/>
</dbReference>
<comment type="catalytic activity">
    <reaction evidence="2">
        <text>[protein]-peptidylproline (omega=180) = [protein]-peptidylproline (omega=0)</text>
        <dbReference type="Rhea" id="RHEA:16237"/>
        <dbReference type="Rhea" id="RHEA-COMP:10747"/>
        <dbReference type="Rhea" id="RHEA-COMP:10748"/>
        <dbReference type="ChEBI" id="CHEBI:83833"/>
        <dbReference type="ChEBI" id="CHEBI:83834"/>
        <dbReference type="EC" id="5.2.1.8"/>
    </reaction>
</comment>
<dbReference type="PROSITE" id="PS50059">
    <property type="entry name" value="FKBP_PPIASE"/>
    <property type="match status" value="1"/>
</dbReference>
<evidence type="ECO:0000259" key="3">
    <source>
        <dbReference type="PROSITE" id="PS50059"/>
    </source>
</evidence>
<dbReference type="Gene3D" id="1.10.720.80">
    <property type="match status" value="1"/>
</dbReference>
<comment type="caution">
    <text evidence="4">The sequence shown here is derived from an EMBL/GenBank/DDBJ whole genome shotgun (WGS) entry which is preliminary data.</text>
</comment>
<name>A0ABR2WVK6_9FUNG</name>
<dbReference type="EMBL" id="JASJQH010000253">
    <property type="protein sequence ID" value="KAK9765554.1"/>
    <property type="molecule type" value="Genomic_DNA"/>
</dbReference>
<dbReference type="EC" id="5.2.1.8" evidence="2"/>
<dbReference type="InterPro" id="IPR001179">
    <property type="entry name" value="PPIase_FKBP_dom"/>
</dbReference>
<keyword evidence="1" id="KW-0597">Phosphoprotein</keyword>
<dbReference type="Pfam" id="PF00254">
    <property type="entry name" value="FKBP_C"/>
    <property type="match status" value="1"/>
</dbReference>
<dbReference type="CDD" id="cd21063">
    <property type="entry name" value="BTHB_FKBP25"/>
    <property type="match status" value="1"/>
</dbReference>
<keyword evidence="2 4" id="KW-0413">Isomerase</keyword>
<dbReference type="PANTHER" id="PTHR46493:SF1">
    <property type="entry name" value="PEPTIDYL-PROLYL CIS-TRANS ISOMERASE FKBP3"/>
    <property type="match status" value="1"/>
</dbReference>
<dbReference type="GO" id="GO:0003755">
    <property type="term" value="F:peptidyl-prolyl cis-trans isomerase activity"/>
    <property type="evidence" value="ECO:0007669"/>
    <property type="project" value="UniProtKB-EC"/>
</dbReference>
<dbReference type="SUPFAM" id="SSF54534">
    <property type="entry name" value="FKBP-like"/>
    <property type="match status" value="1"/>
</dbReference>
<evidence type="ECO:0000256" key="1">
    <source>
        <dbReference type="ARBA" id="ARBA00022553"/>
    </source>
</evidence>
<dbReference type="Proteomes" id="UP001479436">
    <property type="component" value="Unassembled WGS sequence"/>
</dbReference>
<evidence type="ECO:0000313" key="4">
    <source>
        <dbReference type="EMBL" id="KAK9765554.1"/>
    </source>
</evidence>
<protein>
    <recommendedName>
        <fullName evidence="2">peptidylprolyl isomerase</fullName>
        <ecNumber evidence="2">5.2.1.8</ecNumber>
    </recommendedName>
</protein>
<keyword evidence="2" id="KW-0697">Rotamase</keyword>
<sequence>MSTPERTWTNEQLLSDDVSKKDIVQFLQQNGSNQFLLEHKLNGKVQNVAKAGKKDALANAYEQLFITEAFRQPDESDPTLLRANATASKVEAKPTEEAVVEEPKFKKVTLRKGDKERFPKKGDMVSVWYTGKLEDGKVFDSNQGDGNKKKKNPLRFKVGTNRVIRGWDEGLLTMCKGEKARLTIEADWAYGRKGVPEAGIPPNATLIFDVELVSID</sequence>
<reference evidence="4 5" key="1">
    <citation type="submission" date="2023-04" db="EMBL/GenBank/DDBJ databases">
        <title>Genome of Basidiobolus ranarum AG-B5.</title>
        <authorList>
            <person name="Stajich J.E."/>
            <person name="Carter-House D."/>
            <person name="Gryganskyi A."/>
        </authorList>
    </citation>
    <scope>NUCLEOTIDE SEQUENCE [LARGE SCALE GENOMIC DNA]</scope>
    <source>
        <strain evidence="4 5">AG-B5</strain>
    </source>
</reference>